<proteinExistence type="predicted"/>
<gene>
    <name evidence="1" type="ORF">LCY76_03145</name>
</gene>
<dbReference type="EMBL" id="JAIWJX010000002">
    <property type="protein sequence ID" value="MCK6255620.1"/>
    <property type="molecule type" value="Genomic_DNA"/>
</dbReference>
<reference evidence="1" key="1">
    <citation type="submission" date="2021-09" db="EMBL/GenBank/DDBJ databases">
        <title>Genome analysis of Fictibacillus sp. KIGAM418 isolated from marine sediment.</title>
        <authorList>
            <person name="Seo M.-J."/>
            <person name="Cho E.-S."/>
            <person name="Hwang C.Y."/>
        </authorList>
    </citation>
    <scope>NUCLEOTIDE SEQUENCE</scope>
    <source>
        <strain evidence="1">KIGAM418</strain>
    </source>
</reference>
<dbReference type="RefSeq" id="WP_248251426.1">
    <property type="nucleotide sequence ID" value="NZ_JAIWJX010000002.1"/>
</dbReference>
<comment type="caution">
    <text evidence="1">The sequence shown here is derived from an EMBL/GenBank/DDBJ whole genome shotgun (WGS) entry which is preliminary data.</text>
</comment>
<keyword evidence="2" id="KW-1185">Reference proteome</keyword>
<accession>A0A9X1X9G1</accession>
<evidence type="ECO:0000313" key="2">
    <source>
        <dbReference type="Proteomes" id="UP001139011"/>
    </source>
</evidence>
<organism evidence="1 2">
    <name type="scientific">Fictibacillus marinisediminis</name>
    <dbReference type="NCBI Taxonomy" id="2878389"/>
    <lineage>
        <taxon>Bacteria</taxon>
        <taxon>Bacillati</taxon>
        <taxon>Bacillota</taxon>
        <taxon>Bacilli</taxon>
        <taxon>Bacillales</taxon>
        <taxon>Fictibacillaceae</taxon>
        <taxon>Fictibacillus</taxon>
    </lineage>
</organism>
<name>A0A9X1X9G1_9BACL</name>
<sequence>MAQLLNGIPFYAELINGSSSEAAEQTASGQSEGSPLLLTRCVGVKGIFNEKDYSLVS</sequence>
<dbReference type="AlphaFoldDB" id="A0A9X1X9G1"/>
<evidence type="ECO:0000313" key="1">
    <source>
        <dbReference type="EMBL" id="MCK6255620.1"/>
    </source>
</evidence>
<protein>
    <submittedName>
        <fullName evidence="1">Uncharacterized protein</fullName>
    </submittedName>
</protein>
<dbReference type="Proteomes" id="UP001139011">
    <property type="component" value="Unassembled WGS sequence"/>
</dbReference>